<evidence type="ECO:0000313" key="1">
    <source>
        <dbReference type="EMBL" id="KXA89979.1"/>
    </source>
</evidence>
<gene>
    <name evidence="1" type="ORF">AKJ61_01725</name>
</gene>
<organism evidence="1 2">
    <name type="scientific">candidate division MSBL1 archaeon SCGC-AAA259B11</name>
    <dbReference type="NCBI Taxonomy" id="1698260"/>
    <lineage>
        <taxon>Archaea</taxon>
        <taxon>Methanobacteriati</taxon>
        <taxon>Methanobacteriota</taxon>
        <taxon>candidate division MSBL1</taxon>
    </lineage>
</organism>
<evidence type="ECO:0000313" key="2">
    <source>
        <dbReference type="Proteomes" id="UP000070184"/>
    </source>
</evidence>
<accession>A0A133U709</accession>
<proteinExistence type="predicted"/>
<protein>
    <submittedName>
        <fullName evidence="1">Uncharacterized protein</fullName>
    </submittedName>
</protein>
<keyword evidence="2" id="KW-1185">Reference proteome</keyword>
<name>A0A133U709_9EURY</name>
<comment type="caution">
    <text evidence="1">The sequence shown here is derived from an EMBL/GenBank/DDBJ whole genome shotgun (WGS) entry which is preliminary data.</text>
</comment>
<sequence>MWIGKGPRLQGPRLPYANQEFKCAHPGCENDPRGGVFFRIVPQPEEPESAETIVALCEEHEDTLHEGVIDLDGTNITSELGVK</sequence>
<reference evidence="1 2" key="1">
    <citation type="journal article" date="2016" name="Sci. Rep.">
        <title>Metabolic traits of an uncultured archaeal lineage -MSBL1- from brine pools of the Red Sea.</title>
        <authorList>
            <person name="Mwirichia R."/>
            <person name="Alam I."/>
            <person name="Rashid M."/>
            <person name="Vinu M."/>
            <person name="Ba-Alawi W."/>
            <person name="Anthony Kamau A."/>
            <person name="Kamanda Ngugi D."/>
            <person name="Goker M."/>
            <person name="Klenk H.P."/>
            <person name="Bajic V."/>
            <person name="Stingl U."/>
        </authorList>
    </citation>
    <scope>NUCLEOTIDE SEQUENCE [LARGE SCALE GENOMIC DNA]</scope>
    <source>
        <strain evidence="1">SCGC-AAA259B11</strain>
    </source>
</reference>
<dbReference type="EMBL" id="LHXK01000016">
    <property type="protein sequence ID" value="KXA89979.1"/>
    <property type="molecule type" value="Genomic_DNA"/>
</dbReference>
<dbReference type="Proteomes" id="UP000070184">
    <property type="component" value="Unassembled WGS sequence"/>
</dbReference>
<dbReference type="AlphaFoldDB" id="A0A133U709"/>